<proteinExistence type="predicted"/>
<evidence type="ECO:0008006" key="4">
    <source>
        <dbReference type="Google" id="ProtNLM"/>
    </source>
</evidence>
<evidence type="ECO:0000313" key="2">
    <source>
        <dbReference type="EMBL" id="PQV64516.1"/>
    </source>
</evidence>
<accession>A0A2S8SUQ1</accession>
<comment type="caution">
    <text evidence="2">The sequence shown here is derived from an EMBL/GenBank/DDBJ whole genome shotgun (WGS) entry which is preliminary data.</text>
</comment>
<feature type="transmembrane region" description="Helical" evidence="1">
    <location>
        <begin position="85"/>
        <end position="105"/>
    </location>
</feature>
<dbReference type="AlphaFoldDB" id="A0A2S8SUQ1"/>
<sequence>MNADYLKCPNCGVVLGCGLKFCPHCGVALPQTREQTSGTSLFSYYFVQLLLIIGAIIFGGVGACSTYVIATRQTYSRDLGDLSETYWAVGFIAFVFCALGLYLAWRQRKNK</sequence>
<dbReference type="EMBL" id="NIGF01000004">
    <property type="protein sequence ID" value="PQV64516.1"/>
    <property type="molecule type" value="Genomic_DNA"/>
</dbReference>
<evidence type="ECO:0000256" key="1">
    <source>
        <dbReference type="SAM" id="Phobius"/>
    </source>
</evidence>
<protein>
    <recommendedName>
        <fullName evidence="4">Zinc-ribbon domain-containing protein</fullName>
    </recommendedName>
</protein>
<keyword evidence="1" id="KW-0472">Membrane</keyword>
<reference evidence="2 3" key="1">
    <citation type="journal article" date="2018" name="Syst. Appl. Microbiol.">
        <title>Abditibacterium utsteinense sp. nov., the first cultivated member of candidate phylum FBP, isolated from ice-free Antarctic soil samples.</title>
        <authorList>
            <person name="Tahon G."/>
            <person name="Tytgat B."/>
            <person name="Lebbe L."/>
            <person name="Carlier A."/>
            <person name="Willems A."/>
        </authorList>
    </citation>
    <scope>NUCLEOTIDE SEQUENCE [LARGE SCALE GENOMIC DNA]</scope>
    <source>
        <strain evidence="2 3">LMG 29911</strain>
    </source>
</reference>
<dbReference type="Proteomes" id="UP000237684">
    <property type="component" value="Unassembled WGS sequence"/>
</dbReference>
<keyword evidence="1" id="KW-0812">Transmembrane</keyword>
<keyword evidence="1" id="KW-1133">Transmembrane helix</keyword>
<gene>
    <name evidence="2" type="ORF">B1R32_1049</name>
</gene>
<feature type="transmembrane region" description="Helical" evidence="1">
    <location>
        <begin position="42"/>
        <end position="70"/>
    </location>
</feature>
<evidence type="ECO:0000313" key="3">
    <source>
        <dbReference type="Proteomes" id="UP000237684"/>
    </source>
</evidence>
<dbReference type="InParanoid" id="A0A2S8SUQ1"/>
<organism evidence="2 3">
    <name type="scientific">Abditibacterium utsteinense</name>
    <dbReference type="NCBI Taxonomy" id="1960156"/>
    <lineage>
        <taxon>Bacteria</taxon>
        <taxon>Pseudomonadati</taxon>
        <taxon>Abditibacteriota</taxon>
        <taxon>Abditibacteriia</taxon>
        <taxon>Abditibacteriales</taxon>
        <taxon>Abditibacteriaceae</taxon>
        <taxon>Abditibacterium</taxon>
    </lineage>
</organism>
<keyword evidence="3" id="KW-1185">Reference proteome</keyword>
<name>A0A2S8SUQ1_9BACT</name>